<proteinExistence type="inferred from homology"/>
<keyword evidence="9 22" id="KW-0436">Ligase</keyword>
<reference evidence="25 26" key="1">
    <citation type="submission" date="2018-06" db="EMBL/GenBank/DDBJ databases">
        <title>Mucibacter soli gen. nov., sp. nov., a new member of the family Chitinophagaceae producing mucin.</title>
        <authorList>
            <person name="Kim M.-K."/>
            <person name="Park S."/>
            <person name="Kim T.-S."/>
            <person name="Joung Y."/>
            <person name="Han J.-H."/>
            <person name="Kim S.B."/>
        </authorList>
    </citation>
    <scope>NUCLEOTIDE SEQUENCE [LARGE SCALE GENOMIC DNA]</scope>
    <source>
        <strain evidence="25 26">R1-15</strain>
    </source>
</reference>
<evidence type="ECO:0000259" key="24">
    <source>
        <dbReference type="Pfam" id="PF08245"/>
    </source>
</evidence>
<evidence type="ECO:0000256" key="17">
    <source>
        <dbReference type="ARBA" id="ARBA00032510"/>
    </source>
</evidence>
<dbReference type="InterPro" id="IPR013221">
    <property type="entry name" value="Mur_ligase_cen"/>
</dbReference>
<dbReference type="PANTHER" id="PTHR11136">
    <property type="entry name" value="FOLYLPOLYGLUTAMATE SYNTHASE-RELATED"/>
    <property type="match status" value="1"/>
</dbReference>
<dbReference type="Gene3D" id="3.40.1190.10">
    <property type="entry name" value="Mur-like, catalytic domain"/>
    <property type="match status" value="1"/>
</dbReference>
<dbReference type="Gene3D" id="3.90.190.20">
    <property type="entry name" value="Mur ligase, C-terminal domain"/>
    <property type="match status" value="1"/>
</dbReference>
<comment type="catalytic activity">
    <reaction evidence="18">
        <text>(6S)-5,6,7,8-tetrahydrofolyl-(gamma-L-Glu)(n) + L-glutamate + ATP = (6S)-5,6,7,8-tetrahydrofolyl-(gamma-L-Glu)(n+1) + ADP + phosphate + H(+)</text>
        <dbReference type="Rhea" id="RHEA:10580"/>
        <dbReference type="Rhea" id="RHEA-COMP:14738"/>
        <dbReference type="Rhea" id="RHEA-COMP:14740"/>
        <dbReference type="ChEBI" id="CHEBI:15378"/>
        <dbReference type="ChEBI" id="CHEBI:29985"/>
        <dbReference type="ChEBI" id="CHEBI:30616"/>
        <dbReference type="ChEBI" id="CHEBI:43474"/>
        <dbReference type="ChEBI" id="CHEBI:141005"/>
        <dbReference type="ChEBI" id="CHEBI:456216"/>
        <dbReference type="EC" id="6.3.2.17"/>
    </reaction>
</comment>
<evidence type="ECO:0000256" key="16">
    <source>
        <dbReference type="ARBA" id="ARBA00030592"/>
    </source>
</evidence>
<dbReference type="EMBL" id="QKTW01000018">
    <property type="protein sequence ID" value="PZF72407.1"/>
    <property type="molecule type" value="Genomic_DNA"/>
</dbReference>
<comment type="pathway">
    <text evidence="3">Cofactor biosynthesis; tetrahydrofolate biosynthesis; 7,8-dihydrofolate from 2-amino-4-hydroxy-6-hydroxymethyl-7,8-dihydropteridine diphosphate and 4-aminobenzoate: step 2/2.</text>
</comment>
<protein>
    <recommendedName>
        <fullName evidence="8">Dihydrofolate synthase/folylpolyglutamate synthase</fullName>
        <ecNumber evidence="6">6.3.2.12</ecNumber>
        <ecNumber evidence="7">6.3.2.17</ecNumber>
    </recommendedName>
    <alternativeName>
        <fullName evidence="17">Folylpoly-gamma-glutamate synthetase-dihydrofolate synthetase</fullName>
    </alternativeName>
    <alternativeName>
        <fullName evidence="15">Folylpolyglutamate synthetase</fullName>
    </alternativeName>
    <alternativeName>
        <fullName evidence="16">Tetrahydrofolylpolyglutamate synthase</fullName>
    </alternativeName>
</protein>
<evidence type="ECO:0000256" key="5">
    <source>
        <dbReference type="ARBA" id="ARBA00008276"/>
    </source>
</evidence>
<comment type="caution">
    <text evidence="25">The sequence shown here is derived from an EMBL/GenBank/DDBJ whole genome shotgun (WGS) entry which is preliminary data.</text>
</comment>
<dbReference type="PROSITE" id="PS01012">
    <property type="entry name" value="FOLYLPOLYGLU_SYNT_2"/>
    <property type="match status" value="1"/>
</dbReference>
<keyword evidence="12 22" id="KW-0067">ATP-binding</keyword>
<dbReference type="Pfam" id="PF02875">
    <property type="entry name" value="Mur_ligase_C"/>
    <property type="match status" value="1"/>
</dbReference>
<dbReference type="EC" id="6.3.2.17" evidence="7"/>
<evidence type="ECO:0000313" key="26">
    <source>
        <dbReference type="Proteomes" id="UP000248745"/>
    </source>
</evidence>
<keyword evidence="14" id="KW-0289">Folate biosynthesis</keyword>
<accession>A0A2W2B917</accession>
<evidence type="ECO:0000256" key="20">
    <source>
        <dbReference type="ARBA" id="ARBA00049035"/>
    </source>
</evidence>
<evidence type="ECO:0000256" key="3">
    <source>
        <dbReference type="ARBA" id="ARBA00004799"/>
    </source>
</evidence>
<evidence type="ECO:0000256" key="9">
    <source>
        <dbReference type="ARBA" id="ARBA00022598"/>
    </source>
</evidence>
<comment type="similarity">
    <text evidence="5 22">Belongs to the folylpolyglutamate synthase family.</text>
</comment>
<dbReference type="SUPFAM" id="SSF53244">
    <property type="entry name" value="MurD-like peptide ligases, peptide-binding domain"/>
    <property type="match status" value="1"/>
</dbReference>
<evidence type="ECO:0000256" key="2">
    <source>
        <dbReference type="ARBA" id="ARBA00002714"/>
    </source>
</evidence>
<dbReference type="InterPro" id="IPR018109">
    <property type="entry name" value="Folylpolyglutamate_synth_CS"/>
</dbReference>
<dbReference type="GO" id="GO:0046872">
    <property type="term" value="F:metal ion binding"/>
    <property type="evidence" value="ECO:0007669"/>
    <property type="project" value="UniProtKB-KW"/>
</dbReference>
<comment type="catalytic activity">
    <reaction evidence="21">
        <text>7,8-dihydropteroate + L-glutamate + ATP = 7,8-dihydrofolate + ADP + phosphate + H(+)</text>
        <dbReference type="Rhea" id="RHEA:23584"/>
        <dbReference type="ChEBI" id="CHEBI:15378"/>
        <dbReference type="ChEBI" id="CHEBI:17839"/>
        <dbReference type="ChEBI" id="CHEBI:29985"/>
        <dbReference type="ChEBI" id="CHEBI:30616"/>
        <dbReference type="ChEBI" id="CHEBI:43474"/>
        <dbReference type="ChEBI" id="CHEBI:57451"/>
        <dbReference type="ChEBI" id="CHEBI:456216"/>
        <dbReference type="EC" id="6.3.2.12"/>
    </reaction>
</comment>
<evidence type="ECO:0000256" key="13">
    <source>
        <dbReference type="ARBA" id="ARBA00022842"/>
    </source>
</evidence>
<evidence type="ECO:0000256" key="19">
    <source>
        <dbReference type="ARBA" id="ARBA00047808"/>
    </source>
</evidence>
<evidence type="ECO:0000256" key="10">
    <source>
        <dbReference type="ARBA" id="ARBA00022723"/>
    </source>
</evidence>
<dbReference type="InterPro" id="IPR004101">
    <property type="entry name" value="Mur_ligase_C"/>
</dbReference>
<evidence type="ECO:0000256" key="7">
    <source>
        <dbReference type="ARBA" id="ARBA00013025"/>
    </source>
</evidence>
<organism evidence="25 26">
    <name type="scientific">Taibaiella soli</name>
    <dbReference type="NCBI Taxonomy" id="1649169"/>
    <lineage>
        <taxon>Bacteria</taxon>
        <taxon>Pseudomonadati</taxon>
        <taxon>Bacteroidota</taxon>
        <taxon>Chitinophagia</taxon>
        <taxon>Chitinophagales</taxon>
        <taxon>Chitinophagaceae</taxon>
        <taxon>Taibaiella</taxon>
    </lineage>
</organism>
<comment type="catalytic activity">
    <reaction evidence="20">
        <text>(6R)-5,10-methylenetetrahydrofolyl-(gamma-L-Glu)(n) + L-glutamate + ATP = (6R)-5,10-methylenetetrahydrofolyl-(gamma-L-Glu)(n+1) + ADP + phosphate + H(+)</text>
        <dbReference type="Rhea" id="RHEA:51912"/>
        <dbReference type="Rhea" id="RHEA-COMP:13257"/>
        <dbReference type="Rhea" id="RHEA-COMP:13258"/>
        <dbReference type="ChEBI" id="CHEBI:15378"/>
        <dbReference type="ChEBI" id="CHEBI:29985"/>
        <dbReference type="ChEBI" id="CHEBI:30616"/>
        <dbReference type="ChEBI" id="CHEBI:43474"/>
        <dbReference type="ChEBI" id="CHEBI:136572"/>
        <dbReference type="ChEBI" id="CHEBI:456216"/>
        <dbReference type="EC" id="6.3.2.17"/>
    </reaction>
</comment>
<keyword evidence="10" id="KW-0479">Metal-binding</keyword>
<keyword evidence="11 22" id="KW-0547">Nucleotide-binding</keyword>
<evidence type="ECO:0000256" key="22">
    <source>
        <dbReference type="PIRNR" id="PIRNR001563"/>
    </source>
</evidence>
<comment type="pathway">
    <text evidence="4">Cofactor biosynthesis; tetrahydrofolylpolyglutamate biosynthesis.</text>
</comment>
<dbReference type="InterPro" id="IPR036565">
    <property type="entry name" value="Mur-like_cat_sf"/>
</dbReference>
<dbReference type="GO" id="GO:0008841">
    <property type="term" value="F:dihydrofolate synthase activity"/>
    <property type="evidence" value="ECO:0007669"/>
    <property type="project" value="UniProtKB-EC"/>
</dbReference>
<keyword evidence="26" id="KW-1185">Reference proteome</keyword>
<evidence type="ECO:0000256" key="11">
    <source>
        <dbReference type="ARBA" id="ARBA00022741"/>
    </source>
</evidence>
<dbReference type="OrthoDB" id="9809356at2"/>
<evidence type="ECO:0000256" key="18">
    <source>
        <dbReference type="ARBA" id="ARBA00047493"/>
    </source>
</evidence>
<dbReference type="FunFam" id="3.40.1190.10:FF:000011">
    <property type="entry name" value="Folylpolyglutamate synthase/dihydrofolate synthase"/>
    <property type="match status" value="1"/>
</dbReference>
<dbReference type="GO" id="GO:0005737">
    <property type="term" value="C:cytoplasm"/>
    <property type="evidence" value="ECO:0007669"/>
    <property type="project" value="TreeGrafter"/>
</dbReference>
<dbReference type="RefSeq" id="WP_110999502.1">
    <property type="nucleotide sequence ID" value="NZ_QKTW01000018.1"/>
</dbReference>
<dbReference type="Pfam" id="PF08245">
    <property type="entry name" value="Mur_ligase_M"/>
    <property type="match status" value="1"/>
</dbReference>
<evidence type="ECO:0000256" key="14">
    <source>
        <dbReference type="ARBA" id="ARBA00022909"/>
    </source>
</evidence>
<evidence type="ECO:0000313" key="25">
    <source>
        <dbReference type="EMBL" id="PZF72407.1"/>
    </source>
</evidence>
<dbReference type="EC" id="6.3.2.12" evidence="6"/>
<evidence type="ECO:0000256" key="12">
    <source>
        <dbReference type="ARBA" id="ARBA00022840"/>
    </source>
</evidence>
<evidence type="ECO:0000259" key="23">
    <source>
        <dbReference type="Pfam" id="PF02875"/>
    </source>
</evidence>
<keyword evidence="13" id="KW-0460">Magnesium</keyword>
<evidence type="ECO:0000256" key="4">
    <source>
        <dbReference type="ARBA" id="ARBA00005150"/>
    </source>
</evidence>
<dbReference type="PIRSF" id="PIRSF001563">
    <property type="entry name" value="Folylpolyglu_synth"/>
    <property type="match status" value="1"/>
</dbReference>
<comment type="catalytic activity">
    <reaction evidence="19">
        <text>10-formyltetrahydrofolyl-(gamma-L-Glu)(n) + L-glutamate + ATP = 10-formyltetrahydrofolyl-(gamma-L-Glu)(n+1) + ADP + phosphate + H(+)</text>
        <dbReference type="Rhea" id="RHEA:51904"/>
        <dbReference type="Rhea" id="RHEA-COMP:13088"/>
        <dbReference type="Rhea" id="RHEA-COMP:14300"/>
        <dbReference type="ChEBI" id="CHEBI:15378"/>
        <dbReference type="ChEBI" id="CHEBI:29985"/>
        <dbReference type="ChEBI" id="CHEBI:30616"/>
        <dbReference type="ChEBI" id="CHEBI:43474"/>
        <dbReference type="ChEBI" id="CHEBI:134413"/>
        <dbReference type="ChEBI" id="CHEBI:456216"/>
        <dbReference type="EC" id="6.3.2.17"/>
    </reaction>
</comment>
<dbReference type="PANTHER" id="PTHR11136:SF0">
    <property type="entry name" value="DIHYDROFOLATE SYNTHETASE-RELATED"/>
    <property type="match status" value="1"/>
</dbReference>
<evidence type="ECO:0000256" key="1">
    <source>
        <dbReference type="ARBA" id="ARBA00001946"/>
    </source>
</evidence>
<comment type="function">
    <text evidence="2">Functions in two distinct reactions of the de novo folate biosynthetic pathway. Catalyzes the addition of a glutamate residue to dihydropteroate (7,8-dihydropteroate or H2Pte) to form dihydrofolate (7,8-dihydrofolate monoglutamate or H2Pte-Glu). Also catalyzes successive additions of L-glutamate to tetrahydrofolate or 10-formyltetrahydrofolate or 5,10-methylenetetrahydrofolate, leading to folylpolyglutamate derivatives.</text>
</comment>
<feature type="domain" description="Mur ligase C-terminal" evidence="23">
    <location>
        <begin position="306"/>
        <end position="424"/>
    </location>
</feature>
<comment type="cofactor">
    <cofactor evidence="1">
        <name>Mg(2+)</name>
        <dbReference type="ChEBI" id="CHEBI:18420"/>
    </cofactor>
</comment>
<dbReference type="InterPro" id="IPR001645">
    <property type="entry name" value="Folylpolyglutamate_synth"/>
</dbReference>
<dbReference type="InterPro" id="IPR036615">
    <property type="entry name" value="Mur_ligase_C_dom_sf"/>
</dbReference>
<feature type="domain" description="Mur ligase central" evidence="24">
    <location>
        <begin position="53"/>
        <end position="268"/>
    </location>
</feature>
<gene>
    <name evidence="25" type="ORF">DN068_13725</name>
</gene>
<dbReference type="GO" id="GO:0005524">
    <property type="term" value="F:ATP binding"/>
    <property type="evidence" value="ECO:0007669"/>
    <property type="project" value="UniProtKB-KW"/>
</dbReference>
<dbReference type="SUPFAM" id="SSF53623">
    <property type="entry name" value="MurD-like peptide ligases, catalytic domain"/>
    <property type="match status" value="1"/>
</dbReference>
<dbReference type="NCBIfam" id="TIGR01499">
    <property type="entry name" value="folC"/>
    <property type="match status" value="1"/>
</dbReference>
<dbReference type="AlphaFoldDB" id="A0A2W2B917"/>
<evidence type="ECO:0000256" key="21">
    <source>
        <dbReference type="ARBA" id="ARBA00049161"/>
    </source>
</evidence>
<evidence type="ECO:0000256" key="15">
    <source>
        <dbReference type="ARBA" id="ARBA00030048"/>
    </source>
</evidence>
<sequence>MTNDYQQTLDYLYAQLPMFSKLGKDAIKKDLTNTLKLCAALGQPQEKYKTIHIAGTNGKGSTSHALAAILQQSGYKVGLYTSPHLVDFRERIRIDGKPVSEQWVVDFVAKHKELIETVEPSFFEITVAMAFQAFVDEEVDIAVIETGLGGRLDSTNVITPILSVITNISYDHTDVLGNTLTEIAGEKAGIIKPNIPVLIGEQQEETQNVFFEHSVKKQSPIYYAESLWDLVRIKQDAEFQYFKAVENSTRKIYEIHTDLLGSYQYQNMRTILSAAQILHTQAGLNISLENTFAALEKVKELTGLRGRWEWLQTNPAIIADVGHNPAGVKEIMQQWGQVEAKQKYILVGFVKDKDVKEALSLFPKEAIYFFCNAQIPRALPAKDLWEKAKETGLKGDYYPTIAEGLKAAKHLMTSEDALLITGSFFVVGEALLALA</sequence>
<name>A0A2W2B917_9BACT</name>
<evidence type="ECO:0000256" key="8">
    <source>
        <dbReference type="ARBA" id="ARBA00019357"/>
    </source>
</evidence>
<dbReference type="GO" id="GO:0004326">
    <property type="term" value="F:tetrahydrofolylpolyglutamate synthase activity"/>
    <property type="evidence" value="ECO:0007669"/>
    <property type="project" value="UniProtKB-EC"/>
</dbReference>
<evidence type="ECO:0000256" key="6">
    <source>
        <dbReference type="ARBA" id="ARBA00013023"/>
    </source>
</evidence>
<dbReference type="Proteomes" id="UP000248745">
    <property type="component" value="Unassembled WGS sequence"/>
</dbReference>
<dbReference type="GO" id="GO:0046656">
    <property type="term" value="P:folic acid biosynthetic process"/>
    <property type="evidence" value="ECO:0007669"/>
    <property type="project" value="UniProtKB-KW"/>
</dbReference>